<proteinExistence type="predicted"/>
<organism evidence="2 3">
    <name type="scientific">Prorocentrum cordatum</name>
    <dbReference type="NCBI Taxonomy" id="2364126"/>
    <lineage>
        <taxon>Eukaryota</taxon>
        <taxon>Sar</taxon>
        <taxon>Alveolata</taxon>
        <taxon>Dinophyceae</taxon>
        <taxon>Prorocentrales</taxon>
        <taxon>Prorocentraceae</taxon>
        <taxon>Prorocentrum</taxon>
    </lineage>
</organism>
<keyword evidence="3" id="KW-1185">Reference proteome</keyword>
<protein>
    <submittedName>
        <fullName evidence="2">Uncharacterized protein</fullName>
    </submittedName>
</protein>
<dbReference type="Proteomes" id="UP001189429">
    <property type="component" value="Unassembled WGS sequence"/>
</dbReference>
<name>A0ABN9YBL0_9DINO</name>
<gene>
    <name evidence="2" type="ORF">PCOR1329_LOCUS84169</name>
</gene>
<reference evidence="2" key="1">
    <citation type="submission" date="2023-10" db="EMBL/GenBank/DDBJ databases">
        <authorList>
            <person name="Chen Y."/>
            <person name="Shah S."/>
            <person name="Dougan E. K."/>
            <person name="Thang M."/>
            <person name="Chan C."/>
        </authorList>
    </citation>
    <scope>NUCLEOTIDE SEQUENCE [LARGE SCALE GENOMIC DNA]</scope>
</reference>
<evidence type="ECO:0000313" key="3">
    <source>
        <dbReference type="Proteomes" id="UP001189429"/>
    </source>
</evidence>
<feature type="region of interest" description="Disordered" evidence="1">
    <location>
        <begin position="82"/>
        <end position="160"/>
    </location>
</feature>
<feature type="compositionally biased region" description="Basic and acidic residues" evidence="1">
    <location>
        <begin position="89"/>
        <end position="108"/>
    </location>
</feature>
<accession>A0ABN9YBL0</accession>
<evidence type="ECO:0000313" key="2">
    <source>
        <dbReference type="EMBL" id="CAK0909855.1"/>
    </source>
</evidence>
<dbReference type="EMBL" id="CAUYUJ010022280">
    <property type="protein sequence ID" value="CAK0909855.1"/>
    <property type="molecule type" value="Genomic_DNA"/>
</dbReference>
<feature type="non-terminal residue" evidence="2">
    <location>
        <position position="1"/>
    </location>
</feature>
<comment type="caution">
    <text evidence="2">The sequence shown here is derived from an EMBL/GenBank/DDBJ whole genome shotgun (WGS) entry which is preliminary data.</text>
</comment>
<sequence length="245" mass="26319">GPRAAILPQATLPPAPRLRLSLRRSPRRARGLRAFFRAPSRWAAPRHAEPPHEREGGHNDAAACCHGAGRCACKALLEGASRRQVSRGVPRDLRPCGHEPRGHQEAGRAARRPLRARRRPLGGRPGGGRAGRRPRGAAAGRRRGGEVARPPGEQGGGPEGLGGHLLALLRQSVSRALGAVRQRLQAAGHCVPARALMWKPGATVYFCPVQRIKVCLLAADLGSWGGEGGYETHERQFLDWGFLST</sequence>
<evidence type="ECO:0000256" key="1">
    <source>
        <dbReference type="SAM" id="MobiDB-lite"/>
    </source>
</evidence>
<feature type="compositionally biased region" description="Basic residues" evidence="1">
    <location>
        <begin position="109"/>
        <end position="121"/>
    </location>
</feature>